<dbReference type="PRINTS" id="PR00304">
    <property type="entry name" value="TCOMPLEXTCP1"/>
</dbReference>
<gene>
    <name evidence="4" type="ORF">FISHEDRAFT_79132</name>
</gene>
<reference evidence="4 5" key="1">
    <citation type="journal article" date="2015" name="Fungal Genet. Biol.">
        <title>Evolution of novel wood decay mechanisms in Agaricales revealed by the genome sequences of Fistulina hepatica and Cylindrobasidium torrendii.</title>
        <authorList>
            <person name="Floudas D."/>
            <person name="Held B.W."/>
            <person name="Riley R."/>
            <person name="Nagy L.G."/>
            <person name="Koehler G."/>
            <person name="Ransdell A.S."/>
            <person name="Younus H."/>
            <person name="Chow J."/>
            <person name="Chiniquy J."/>
            <person name="Lipzen A."/>
            <person name="Tritt A."/>
            <person name="Sun H."/>
            <person name="Haridas S."/>
            <person name="LaButti K."/>
            <person name="Ohm R.A."/>
            <person name="Kues U."/>
            <person name="Blanchette R.A."/>
            <person name="Grigoriev I.V."/>
            <person name="Minto R.E."/>
            <person name="Hibbett D.S."/>
        </authorList>
    </citation>
    <scope>NUCLEOTIDE SEQUENCE [LARGE SCALE GENOMIC DNA]</scope>
    <source>
        <strain evidence="4 5">ATCC 64428</strain>
    </source>
</reference>
<dbReference type="Gene3D" id="1.10.560.10">
    <property type="entry name" value="GroEL-like equatorial domain"/>
    <property type="match status" value="1"/>
</dbReference>
<name>A0A0D7A068_9AGAR</name>
<accession>A0A0D7A068</accession>
<organism evidence="4 5">
    <name type="scientific">Fistulina hepatica ATCC 64428</name>
    <dbReference type="NCBI Taxonomy" id="1128425"/>
    <lineage>
        <taxon>Eukaryota</taxon>
        <taxon>Fungi</taxon>
        <taxon>Dikarya</taxon>
        <taxon>Basidiomycota</taxon>
        <taxon>Agaricomycotina</taxon>
        <taxon>Agaricomycetes</taxon>
        <taxon>Agaricomycetidae</taxon>
        <taxon>Agaricales</taxon>
        <taxon>Fistulinaceae</taxon>
        <taxon>Fistulina</taxon>
    </lineage>
</organism>
<evidence type="ECO:0000256" key="2">
    <source>
        <dbReference type="ARBA" id="ARBA00022840"/>
    </source>
</evidence>
<keyword evidence="1" id="KW-0547">Nucleotide-binding</keyword>
<protein>
    <submittedName>
        <fullName evidence="4">Uncharacterized protein</fullName>
    </submittedName>
</protein>
<dbReference type="OrthoDB" id="10248520at2759"/>
<evidence type="ECO:0000313" key="5">
    <source>
        <dbReference type="Proteomes" id="UP000054144"/>
    </source>
</evidence>
<dbReference type="InterPro" id="IPR017998">
    <property type="entry name" value="Chaperone_TCP-1"/>
</dbReference>
<sequence>MSAATRRQYLLNRPRKKRLKMLGYRRSLEVGDLVKSTMGPKGMNEILQCASALDNAATKILVNIPRVQDDKPGNGTTTFTTVLASFGSEHWF</sequence>
<keyword evidence="2" id="KW-0067">ATP-binding</keyword>
<dbReference type="GO" id="GO:0005524">
    <property type="term" value="F:ATP binding"/>
    <property type="evidence" value="ECO:0007669"/>
    <property type="project" value="UniProtKB-KW"/>
</dbReference>
<keyword evidence="3" id="KW-0143">Chaperone</keyword>
<evidence type="ECO:0000313" key="4">
    <source>
        <dbReference type="EMBL" id="KIY42799.1"/>
    </source>
</evidence>
<proteinExistence type="predicted"/>
<dbReference type="AlphaFoldDB" id="A0A0D7A068"/>
<dbReference type="GO" id="GO:0140662">
    <property type="term" value="F:ATP-dependent protein folding chaperone"/>
    <property type="evidence" value="ECO:0007669"/>
    <property type="project" value="InterPro"/>
</dbReference>
<dbReference type="Proteomes" id="UP000054144">
    <property type="component" value="Unassembled WGS sequence"/>
</dbReference>
<keyword evidence="5" id="KW-1185">Reference proteome</keyword>
<evidence type="ECO:0000256" key="3">
    <source>
        <dbReference type="ARBA" id="ARBA00023186"/>
    </source>
</evidence>
<evidence type="ECO:0000256" key="1">
    <source>
        <dbReference type="ARBA" id="ARBA00022741"/>
    </source>
</evidence>
<dbReference type="SUPFAM" id="SSF48592">
    <property type="entry name" value="GroEL equatorial domain-like"/>
    <property type="match status" value="1"/>
</dbReference>
<dbReference type="EMBL" id="KN882161">
    <property type="protein sequence ID" value="KIY42799.1"/>
    <property type="molecule type" value="Genomic_DNA"/>
</dbReference>
<dbReference type="InterPro" id="IPR027413">
    <property type="entry name" value="GROEL-like_equatorial_sf"/>
</dbReference>